<dbReference type="EMBL" id="AP027142">
    <property type="protein sequence ID" value="BDV34890.1"/>
    <property type="molecule type" value="Genomic_DNA"/>
</dbReference>
<protein>
    <recommendedName>
        <fullName evidence="3">50S ribosomal protein L29</fullName>
    </recommendedName>
</protein>
<evidence type="ECO:0000313" key="1">
    <source>
        <dbReference type="EMBL" id="BDV34890.1"/>
    </source>
</evidence>
<gene>
    <name evidence="1" type="ORF">SS37A_24190</name>
</gene>
<dbReference type="Proteomes" id="UP001317629">
    <property type="component" value="Chromosome"/>
</dbReference>
<accession>A0ABM8EAH8</accession>
<name>A0ABM8EAH8_9HYPH</name>
<proteinExistence type="predicted"/>
<organism evidence="1 2">
    <name type="scientific">Methylocystis iwaonis</name>
    <dbReference type="NCBI Taxonomy" id="2885079"/>
    <lineage>
        <taxon>Bacteria</taxon>
        <taxon>Pseudomonadati</taxon>
        <taxon>Pseudomonadota</taxon>
        <taxon>Alphaproteobacteria</taxon>
        <taxon>Hyphomicrobiales</taxon>
        <taxon>Methylocystaceae</taxon>
        <taxon>Methylocystis</taxon>
    </lineage>
</organism>
<sequence length="60" mass="6822">MPKRPYEDEATRLAKARRQLRAKMVQSGMLPGLFVKGTKTLRPEIKALIDKAVAEKAREK</sequence>
<reference evidence="1 2" key="1">
    <citation type="journal article" date="2023" name="Int. J. Syst. Evol. Microbiol.">
        <title>Methylocystis iwaonis sp. nov., a type II methane-oxidizing bacterium from surface soil of a rice paddy field in Japan, and emended description of the genus Methylocystis (ex Whittenbury et al. 1970) Bowman et al. 1993.</title>
        <authorList>
            <person name="Kaise H."/>
            <person name="Sawadogo J.B."/>
            <person name="Alam M.S."/>
            <person name="Ueno C."/>
            <person name="Dianou D."/>
            <person name="Shinjo R."/>
            <person name="Asakawa S."/>
        </authorList>
    </citation>
    <scope>NUCLEOTIDE SEQUENCE [LARGE SCALE GENOMIC DNA]</scope>
    <source>
        <strain evidence="1 2">SS37A-Re</strain>
    </source>
</reference>
<evidence type="ECO:0000313" key="2">
    <source>
        <dbReference type="Proteomes" id="UP001317629"/>
    </source>
</evidence>
<evidence type="ECO:0008006" key="3">
    <source>
        <dbReference type="Google" id="ProtNLM"/>
    </source>
</evidence>
<keyword evidence="2" id="KW-1185">Reference proteome</keyword>